<accession>A0A5N7ADG8</accession>
<keyword evidence="3" id="KW-1185">Reference proteome</keyword>
<evidence type="ECO:0000313" key="2">
    <source>
        <dbReference type="EMBL" id="KAE8367914.1"/>
    </source>
</evidence>
<dbReference type="Proteomes" id="UP000326268">
    <property type="component" value="Unassembled WGS sequence"/>
</dbReference>
<sequence>MAMNRMLGTFISIIYWLPASSVNIPAASQSLSQNTLQLQVQPPVLIQLNSWLTNRIVDLGLKLSSCRLEFYWPNNKSG</sequence>
<dbReference type="EMBL" id="ML737591">
    <property type="protein sequence ID" value="KAE8367914.1"/>
    <property type="molecule type" value="Genomic_DNA"/>
</dbReference>
<dbReference type="RefSeq" id="XP_031930995.1">
    <property type="nucleotide sequence ID" value="XM_032065803.1"/>
</dbReference>
<name>A0A5N7ADG8_9EURO</name>
<dbReference type="GeneID" id="43650249"/>
<proteinExistence type="predicted"/>
<feature type="chain" id="PRO_5025053674" evidence="1">
    <location>
        <begin position="22"/>
        <end position="78"/>
    </location>
</feature>
<evidence type="ECO:0000313" key="3">
    <source>
        <dbReference type="Proteomes" id="UP000326268"/>
    </source>
</evidence>
<protein>
    <submittedName>
        <fullName evidence="2">Uncharacterized protein</fullName>
    </submittedName>
</protein>
<evidence type="ECO:0000256" key="1">
    <source>
        <dbReference type="SAM" id="SignalP"/>
    </source>
</evidence>
<gene>
    <name evidence="2" type="ORF">BDV27DRAFT_123174</name>
</gene>
<dbReference type="AlphaFoldDB" id="A0A5N7ADG8"/>
<feature type="signal peptide" evidence="1">
    <location>
        <begin position="1"/>
        <end position="21"/>
    </location>
</feature>
<keyword evidence="1" id="KW-0732">Signal</keyword>
<reference evidence="2 3" key="1">
    <citation type="submission" date="2019-04" db="EMBL/GenBank/DDBJ databases">
        <title>Friends and foes A comparative genomics studyof 23 Aspergillus species from section Flavi.</title>
        <authorList>
            <consortium name="DOE Joint Genome Institute"/>
            <person name="Kjaerbolling I."/>
            <person name="Vesth T."/>
            <person name="Frisvad J.C."/>
            <person name="Nybo J.L."/>
            <person name="Theobald S."/>
            <person name="Kildgaard S."/>
            <person name="Isbrandt T."/>
            <person name="Kuo A."/>
            <person name="Sato A."/>
            <person name="Lyhne E.K."/>
            <person name="Kogle M.E."/>
            <person name="Wiebenga A."/>
            <person name="Kun R.S."/>
            <person name="Lubbers R.J."/>
            <person name="Makela M.R."/>
            <person name="Barry K."/>
            <person name="Chovatia M."/>
            <person name="Clum A."/>
            <person name="Daum C."/>
            <person name="Haridas S."/>
            <person name="He G."/>
            <person name="LaButti K."/>
            <person name="Lipzen A."/>
            <person name="Mondo S."/>
            <person name="Riley R."/>
            <person name="Salamov A."/>
            <person name="Simmons B.A."/>
            <person name="Magnuson J.K."/>
            <person name="Henrissat B."/>
            <person name="Mortensen U.H."/>
            <person name="Larsen T.O."/>
            <person name="Devries R.P."/>
            <person name="Grigoriev I.V."/>
            <person name="Machida M."/>
            <person name="Baker S.E."/>
            <person name="Andersen M.R."/>
        </authorList>
    </citation>
    <scope>NUCLEOTIDE SEQUENCE [LARGE SCALE GENOMIC DNA]</scope>
    <source>
        <strain evidence="2 3">CBS 763.97</strain>
    </source>
</reference>
<organism evidence="2 3">
    <name type="scientific">Aspergillus caelatus</name>
    <dbReference type="NCBI Taxonomy" id="61420"/>
    <lineage>
        <taxon>Eukaryota</taxon>
        <taxon>Fungi</taxon>
        <taxon>Dikarya</taxon>
        <taxon>Ascomycota</taxon>
        <taxon>Pezizomycotina</taxon>
        <taxon>Eurotiomycetes</taxon>
        <taxon>Eurotiomycetidae</taxon>
        <taxon>Eurotiales</taxon>
        <taxon>Aspergillaceae</taxon>
        <taxon>Aspergillus</taxon>
        <taxon>Aspergillus subgen. Circumdati</taxon>
    </lineage>
</organism>